<dbReference type="Proteomes" id="UP001596407">
    <property type="component" value="Unassembled WGS sequence"/>
</dbReference>
<dbReference type="InterPro" id="IPR055766">
    <property type="entry name" value="DUF7342"/>
</dbReference>
<keyword evidence="2" id="KW-1185">Reference proteome</keyword>
<reference evidence="1 2" key="1">
    <citation type="journal article" date="2019" name="Int. J. Syst. Evol. Microbiol.">
        <title>The Global Catalogue of Microorganisms (GCM) 10K type strain sequencing project: providing services to taxonomists for standard genome sequencing and annotation.</title>
        <authorList>
            <consortium name="The Broad Institute Genomics Platform"/>
            <consortium name="The Broad Institute Genome Sequencing Center for Infectious Disease"/>
            <person name="Wu L."/>
            <person name="Ma J."/>
        </authorList>
    </citation>
    <scope>NUCLEOTIDE SEQUENCE [LARGE SCALE GENOMIC DNA]</scope>
    <source>
        <strain evidence="1 2">DT72</strain>
    </source>
</reference>
<protein>
    <recommendedName>
        <fullName evidence="3">ArsR family transcriptional regulator</fullName>
    </recommendedName>
</protein>
<organism evidence="1 2">
    <name type="scientific">Halorussus caseinilyticus</name>
    <dbReference type="NCBI Taxonomy" id="3034025"/>
    <lineage>
        <taxon>Archaea</taxon>
        <taxon>Methanobacteriati</taxon>
        <taxon>Methanobacteriota</taxon>
        <taxon>Stenosarchaea group</taxon>
        <taxon>Halobacteria</taxon>
        <taxon>Halobacteriales</taxon>
        <taxon>Haladaptataceae</taxon>
        <taxon>Halorussus</taxon>
    </lineage>
</organism>
<comment type="caution">
    <text evidence="1">The sequence shown here is derived from an EMBL/GenBank/DDBJ whole genome shotgun (WGS) entry which is preliminary data.</text>
</comment>
<gene>
    <name evidence="1" type="ORF">ACFQJ6_04305</name>
</gene>
<sequence length="132" mass="15440">MVEQGNLEVVETAEERSYKLDRVTQFLREVRELAETHPLDELSRELNAIGEEIDTWKDTYEVESLTELRQSVSRDDFDSEGRRERLEIIDEWAYNIEMHEALQLAISLKNSLTTLGVKSPPEESSTKHPHRR</sequence>
<dbReference type="EMBL" id="JBHSZH010000004">
    <property type="protein sequence ID" value="MFC7079493.1"/>
    <property type="molecule type" value="Genomic_DNA"/>
</dbReference>
<evidence type="ECO:0000313" key="1">
    <source>
        <dbReference type="EMBL" id="MFC7079493.1"/>
    </source>
</evidence>
<dbReference type="Pfam" id="PF24033">
    <property type="entry name" value="DUF7342"/>
    <property type="match status" value="1"/>
</dbReference>
<accession>A0ABD5WK61</accession>
<name>A0ABD5WK61_9EURY</name>
<dbReference type="AlphaFoldDB" id="A0ABD5WK61"/>
<proteinExistence type="predicted"/>
<evidence type="ECO:0000313" key="2">
    <source>
        <dbReference type="Proteomes" id="UP001596407"/>
    </source>
</evidence>
<dbReference type="RefSeq" id="WP_382208986.1">
    <property type="nucleotide sequence ID" value="NZ_JBHSZH010000004.1"/>
</dbReference>
<evidence type="ECO:0008006" key="3">
    <source>
        <dbReference type="Google" id="ProtNLM"/>
    </source>
</evidence>